<evidence type="ECO:0000313" key="7">
    <source>
        <dbReference type="Proteomes" id="UP000007148"/>
    </source>
</evidence>
<dbReference type="Gene3D" id="3.40.50.300">
    <property type="entry name" value="P-loop containing nucleotide triphosphate hydrolases"/>
    <property type="match status" value="1"/>
</dbReference>
<proteinExistence type="predicted"/>
<feature type="repeat" description="WD" evidence="3">
    <location>
        <begin position="799"/>
        <end position="840"/>
    </location>
</feature>
<evidence type="ECO:0000313" key="6">
    <source>
        <dbReference type="EMBL" id="CCA76398.1"/>
    </source>
</evidence>
<dbReference type="InterPro" id="IPR015943">
    <property type="entry name" value="WD40/YVTN_repeat-like_dom_sf"/>
</dbReference>
<reference evidence="6 7" key="1">
    <citation type="journal article" date="2011" name="PLoS Pathog.">
        <title>Endophytic Life Strategies Decoded by Genome and Transcriptome Analyses of the Mutualistic Root Symbiont Piriformospora indica.</title>
        <authorList>
            <person name="Zuccaro A."/>
            <person name="Lahrmann U."/>
            <person name="Guldener U."/>
            <person name="Langen G."/>
            <person name="Pfiffi S."/>
            <person name="Biedenkopf D."/>
            <person name="Wong P."/>
            <person name="Samans B."/>
            <person name="Grimm C."/>
            <person name="Basiewicz M."/>
            <person name="Murat C."/>
            <person name="Martin F."/>
            <person name="Kogel K.H."/>
        </authorList>
    </citation>
    <scope>NUCLEOTIDE SEQUENCE [LARGE SCALE GENOMIC DNA]</scope>
    <source>
        <strain evidence="6 7">DSM 11827</strain>
    </source>
</reference>
<sequence>MSVQRSSNNRKQRRFVNPFGPSSSRNLKGKKRQAHDAVNVGLHVVDTTSEGMDVLGPLMTACRTTKSILEVAQATENNQQEWKVLTCSLKEHITALQEQIALFQACPPQDRVVDQTLSRPLVTYVEFLENMHSKIVELQNKRSLSKLSFFKAFTKVEINVLELSKHIQDIVDQHRQFMVRVSSAFFTRSQQLQETLSSFTALRTQITETDTEVTKANAETILTGADLTAIFQLPMVTFVASSVHRTCLKGTRVAVLEMIDRWAHDTSEKPIFWLCDIAGSGKSTVAMTAAESWRRQGVLGGQFFFSIASSEGSTTEKFCSTIARELIDYIPDLAPYVAASVKRYPSFMRSSLEEQFRVLITQPLCHWRGCIILVIDALDECKSGSQRREIVETLAAAVGESNNLKIFMTSRPDPVIRAALESHLCKFKLEDRLHDINHRDNINDIAAYIHKSLDGVLPESKRQGLVEKANGLFIWASTACRMLNSETNLNSPETTYDRLISIDETGAIDDLYSLIFERMNPEYYTVMYRMLALLLGAYEPLTTGDLDDILKHAGENGSAKALVRNLGSVLAEDASTNLIQFRHPTFIEYLRRRSNVSVADGRDKLHINISNAHGQVASWCLKYLTSRINGLKFNICQLASSFYLNREIPDLEARVSRCIPRRLQYASSHWLFHMAETDDNWRSVVKQKVQHVIQVPYVLYWMEILSFTGGVARAILGLQAIIRHQRLEEANKIIMEEIRQFMMAFSVPIQDSAPHIYISALPFTPTRSRMHKEGLGYFTNTLSVTQGLDEVYQGLPRVLVGHDDSVNAILFFPNGSYIVSCSDDETIRIWDADTGQPRGEPLQGHESGVRTLTFSPDGSLIVSGSDDNTIRLWDAVTGRPEGEPFQGHNDAVNAIVFFPDGRRIASGSRDGTIRLWDADTGQPLGDPLRGHEDSVNALVLSSDGLKIFSGSDDCTIRVWDAVSGQALEEPIRGHEGPVNALAFSLDGLQIISGSSDNTIRMWNVESGQQLGEPLRDHEDWVVALSFSPDGSVFASGSFDNTIRLWDAKSLQSLGEPLQGHESPVTAISFSPDGSCLFSGSSDNMIRSWD</sequence>
<dbReference type="InterPro" id="IPR019775">
    <property type="entry name" value="WD40_repeat_CS"/>
</dbReference>
<evidence type="ECO:0000256" key="1">
    <source>
        <dbReference type="ARBA" id="ARBA00022574"/>
    </source>
</evidence>
<dbReference type="SUPFAM" id="SSF52540">
    <property type="entry name" value="P-loop containing nucleoside triphosphate hydrolases"/>
    <property type="match status" value="1"/>
</dbReference>
<feature type="repeat" description="WD" evidence="3">
    <location>
        <begin position="928"/>
        <end position="969"/>
    </location>
</feature>
<dbReference type="STRING" id="1109443.G4TYK5"/>
<organism evidence="6 7">
    <name type="scientific">Serendipita indica (strain DSM 11827)</name>
    <name type="common">Root endophyte fungus</name>
    <name type="synonym">Piriformospora indica</name>
    <dbReference type="NCBI Taxonomy" id="1109443"/>
    <lineage>
        <taxon>Eukaryota</taxon>
        <taxon>Fungi</taxon>
        <taxon>Dikarya</taxon>
        <taxon>Basidiomycota</taxon>
        <taxon>Agaricomycotina</taxon>
        <taxon>Agaricomycetes</taxon>
        <taxon>Sebacinales</taxon>
        <taxon>Serendipitaceae</taxon>
        <taxon>Serendipita</taxon>
    </lineage>
</organism>
<feature type="repeat" description="WD" evidence="3">
    <location>
        <begin position="842"/>
        <end position="883"/>
    </location>
</feature>
<dbReference type="PROSITE" id="PS00678">
    <property type="entry name" value="WD_REPEATS_1"/>
    <property type="match status" value="3"/>
</dbReference>
<dbReference type="PROSITE" id="PS50294">
    <property type="entry name" value="WD_REPEATS_REGION"/>
    <property type="match status" value="7"/>
</dbReference>
<feature type="repeat" description="WD" evidence="3">
    <location>
        <begin position="1057"/>
        <end position="1089"/>
    </location>
</feature>
<dbReference type="SUPFAM" id="SSF50978">
    <property type="entry name" value="WD40 repeat-like"/>
    <property type="match status" value="1"/>
</dbReference>
<feature type="repeat" description="WD" evidence="3">
    <location>
        <begin position="885"/>
        <end position="926"/>
    </location>
</feature>
<dbReference type="CDD" id="cd00200">
    <property type="entry name" value="WD40"/>
    <property type="match status" value="1"/>
</dbReference>
<dbReference type="InterPro" id="IPR056884">
    <property type="entry name" value="NPHP3-like_N"/>
</dbReference>
<feature type="non-terminal residue" evidence="6">
    <location>
        <position position="1"/>
    </location>
</feature>
<dbReference type="PANTHER" id="PTHR22847">
    <property type="entry name" value="WD40 REPEAT PROTEIN"/>
    <property type="match status" value="1"/>
</dbReference>
<dbReference type="AlphaFoldDB" id="G4TYK5"/>
<keyword evidence="1 3" id="KW-0853">WD repeat</keyword>
<dbReference type="PANTHER" id="PTHR22847:SF637">
    <property type="entry name" value="WD REPEAT DOMAIN 5B"/>
    <property type="match status" value="1"/>
</dbReference>
<feature type="region of interest" description="Disordered" evidence="4">
    <location>
        <begin position="1"/>
        <end position="34"/>
    </location>
</feature>
<keyword evidence="7" id="KW-1185">Reference proteome</keyword>
<dbReference type="Pfam" id="PF00400">
    <property type="entry name" value="WD40"/>
    <property type="match status" value="7"/>
</dbReference>
<dbReference type="InParanoid" id="G4TYK5"/>
<keyword evidence="2" id="KW-0677">Repeat</keyword>
<dbReference type="InterPro" id="IPR020472">
    <property type="entry name" value="WD40_PAC1"/>
</dbReference>
<protein>
    <submittedName>
        <fullName evidence="6">Related to WD40-repeat protein (Notchless protein)</fullName>
    </submittedName>
</protein>
<dbReference type="InterPro" id="IPR027417">
    <property type="entry name" value="P-loop_NTPase"/>
</dbReference>
<evidence type="ECO:0000259" key="5">
    <source>
        <dbReference type="Pfam" id="PF24883"/>
    </source>
</evidence>
<dbReference type="eggNOG" id="KOG0266">
    <property type="taxonomic scope" value="Eukaryota"/>
</dbReference>
<name>G4TYK5_SERID</name>
<feature type="repeat" description="WD" evidence="3">
    <location>
        <begin position="1014"/>
        <end position="1055"/>
    </location>
</feature>
<evidence type="ECO:0000256" key="4">
    <source>
        <dbReference type="SAM" id="MobiDB-lite"/>
    </source>
</evidence>
<dbReference type="Gene3D" id="2.130.10.10">
    <property type="entry name" value="YVTN repeat-like/Quinoprotein amine dehydrogenase"/>
    <property type="match status" value="2"/>
</dbReference>
<dbReference type="InterPro" id="IPR001680">
    <property type="entry name" value="WD40_rpt"/>
</dbReference>
<dbReference type="OrthoDB" id="538223at2759"/>
<gene>
    <name evidence="6" type="ORF">PIIN_10391</name>
</gene>
<dbReference type="SMART" id="SM00320">
    <property type="entry name" value="WD40"/>
    <property type="match status" value="7"/>
</dbReference>
<dbReference type="OMA" id="ITHMLAN"/>
<evidence type="ECO:0000256" key="3">
    <source>
        <dbReference type="PROSITE-ProRule" id="PRU00221"/>
    </source>
</evidence>
<dbReference type="PRINTS" id="PR00320">
    <property type="entry name" value="GPROTEINBRPT"/>
</dbReference>
<comment type="caution">
    <text evidence="6">The sequence shown here is derived from an EMBL/GenBank/DDBJ whole genome shotgun (WGS) entry which is preliminary data.</text>
</comment>
<evidence type="ECO:0000256" key="2">
    <source>
        <dbReference type="ARBA" id="ARBA00022737"/>
    </source>
</evidence>
<accession>G4TYK5</accession>
<dbReference type="PROSITE" id="PS50082">
    <property type="entry name" value="WD_REPEATS_2"/>
    <property type="match status" value="7"/>
</dbReference>
<dbReference type="InterPro" id="IPR036322">
    <property type="entry name" value="WD40_repeat_dom_sf"/>
</dbReference>
<dbReference type="EMBL" id="CAFZ01000732">
    <property type="protein sequence ID" value="CCA76398.1"/>
    <property type="molecule type" value="Genomic_DNA"/>
</dbReference>
<dbReference type="GO" id="GO:1990234">
    <property type="term" value="C:transferase complex"/>
    <property type="evidence" value="ECO:0007669"/>
    <property type="project" value="UniProtKB-ARBA"/>
</dbReference>
<dbReference type="HOGENOM" id="CLU_000288_6_5_1"/>
<dbReference type="Pfam" id="PF24883">
    <property type="entry name" value="NPHP3_N"/>
    <property type="match status" value="1"/>
</dbReference>
<dbReference type="Proteomes" id="UP000007148">
    <property type="component" value="Unassembled WGS sequence"/>
</dbReference>
<feature type="repeat" description="WD" evidence="3">
    <location>
        <begin position="971"/>
        <end position="1012"/>
    </location>
</feature>
<feature type="domain" description="Nephrocystin 3-like N-terminal" evidence="5">
    <location>
        <begin position="259"/>
        <end position="411"/>
    </location>
</feature>